<dbReference type="KEGG" id="aau:AAur_0343"/>
<keyword evidence="1 3" id="KW-0378">Hydrolase</keyword>
<dbReference type="InterPro" id="IPR050345">
    <property type="entry name" value="Aliph_Amidase/BUP"/>
</dbReference>
<dbReference type="GO" id="GO:0050126">
    <property type="term" value="F:N-carbamoylputrescine amidase activity"/>
    <property type="evidence" value="ECO:0007669"/>
    <property type="project" value="TreeGrafter"/>
</dbReference>
<keyword evidence="4" id="KW-1185">Reference proteome</keyword>
<protein>
    <submittedName>
        <fullName evidence="3">Hydrolase, carbon-nitrogen family</fullName>
    </submittedName>
</protein>
<dbReference type="PROSITE" id="PS50263">
    <property type="entry name" value="CN_HYDROLASE"/>
    <property type="match status" value="1"/>
</dbReference>
<gene>
    <name evidence="3" type="ordered locus">AAur_0343</name>
</gene>
<sequence length="362" mass="39960">MVDPYAIVALSNTVHTIKKREDAIENTKRICDFMDPAVMVAATDGAPVKLVVLPEMAIQGMLPDFKAGNRDAHEAFAMTIPGPETEILGQKARQLNTYIAAELYLVRDDDFPGHLFNVAFIIDPNGDVIYKRYKSTSDAYEGGALGTTNPHDIWDEFIQKRGNGSLLDAFFPVAKTEIGNIGYIICHEGAYPETSRGLAMNGAELIIRGTLIEPQVGMGMWELQNRAHAMFNQAVVIAPNLGPQRNDDGSMFDLFGGQSMIVDHKGRVLVKNEGVSAGDSFVSTVVDLEALRRSRAANGVTNWFKDLRTEMYAGIYEQPIYEKNQYINELPAEGWLAREAKRRGMNIGKLMERGLLTAPSSN</sequence>
<evidence type="ECO:0000256" key="1">
    <source>
        <dbReference type="ARBA" id="ARBA00022801"/>
    </source>
</evidence>
<dbReference type="STRING" id="290340.AAur_0343"/>
<reference evidence="3 4" key="1">
    <citation type="journal article" date="2006" name="PLoS Genet.">
        <title>Secrets of soil survival revealed by the genome sequence of Arthrobacter aurescens TC1.</title>
        <authorList>
            <person name="Mongodin E.F."/>
            <person name="Shapir N."/>
            <person name="Daugherty S.C."/>
            <person name="DeBoy R.T."/>
            <person name="Emerson J.B."/>
            <person name="Shvartzbeyn A."/>
            <person name="Radune D."/>
            <person name="Vamathevan J."/>
            <person name="Riggs F."/>
            <person name="Grinberg V."/>
            <person name="Khouri H."/>
            <person name="Wackett L.P."/>
            <person name="Nelson K.E."/>
            <person name="Sadowsky M.J."/>
        </authorList>
    </citation>
    <scope>NUCLEOTIDE SEQUENCE [LARGE SCALE GENOMIC DNA]</scope>
    <source>
        <strain evidence="3 4">TC1</strain>
    </source>
</reference>
<dbReference type="AlphaFoldDB" id="A1R1P8"/>
<dbReference type="eggNOG" id="COG0388">
    <property type="taxonomic scope" value="Bacteria"/>
</dbReference>
<dbReference type="HOGENOM" id="CLU_061114_0_0_11"/>
<name>A1R1P8_PAEAT</name>
<dbReference type="Proteomes" id="UP000000637">
    <property type="component" value="Chromosome"/>
</dbReference>
<dbReference type="InterPro" id="IPR003010">
    <property type="entry name" value="C-N_Hydrolase"/>
</dbReference>
<accession>A1R1P8</accession>
<evidence type="ECO:0000259" key="2">
    <source>
        <dbReference type="PROSITE" id="PS50263"/>
    </source>
</evidence>
<dbReference type="PANTHER" id="PTHR43674:SF15">
    <property type="entry name" value="FORMAMIDASE"/>
    <property type="match status" value="1"/>
</dbReference>
<organism evidence="3 4">
    <name type="scientific">Paenarthrobacter aurescens (strain TC1)</name>
    <dbReference type="NCBI Taxonomy" id="290340"/>
    <lineage>
        <taxon>Bacteria</taxon>
        <taxon>Bacillati</taxon>
        <taxon>Actinomycetota</taxon>
        <taxon>Actinomycetes</taxon>
        <taxon>Micrococcales</taxon>
        <taxon>Micrococcaceae</taxon>
        <taxon>Paenarthrobacter</taxon>
    </lineage>
</organism>
<dbReference type="RefSeq" id="WP_011773108.1">
    <property type="nucleotide sequence ID" value="NC_008711.1"/>
</dbReference>
<dbReference type="SUPFAM" id="SSF56317">
    <property type="entry name" value="Carbon-nitrogen hydrolase"/>
    <property type="match status" value="1"/>
</dbReference>
<dbReference type="Gene3D" id="3.60.110.10">
    <property type="entry name" value="Carbon-nitrogen hydrolase"/>
    <property type="match status" value="1"/>
</dbReference>
<evidence type="ECO:0000313" key="4">
    <source>
        <dbReference type="Proteomes" id="UP000000637"/>
    </source>
</evidence>
<dbReference type="EMBL" id="CP000474">
    <property type="protein sequence ID" value="ABM06976.1"/>
    <property type="molecule type" value="Genomic_DNA"/>
</dbReference>
<dbReference type="CDD" id="cd07582">
    <property type="entry name" value="nitrilase_4"/>
    <property type="match status" value="1"/>
</dbReference>
<dbReference type="OrthoDB" id="9811121at2"/>
<dbReference type="Pfam" id="PF00795">
    <property type="entry name" value="CN_hydrolase"/>
    <property type="match status" value="1"/>
</dbReference>
<dbReference type="GO" id="GO:0033388">
    <property type="term" value="P:putrescine biosynthetic process from arginine"/>
    <property type="evidence" value="ECO:0007669"/>
    <property type="project" value="TreeGrafter"/>
</dbReference>
<proteinExistence type="predicted"/>
<dbReference type="InterPro" id="IPR036526">
    <property type="entry name" value="C-N_Hydrolase_sf"/>
</dbReference>
<evidence type="ECO:0000313" key="3">
    <source>
        <dbReference type="EMBL" id="ABM06976.1"/>
    </source>
</evidence>
<dbReference type="PANTHER" id="PTHR43674">
    <property type="entry name" value="NITRILASE C965.09-RELATED"/>
    <property type="match status" value="1"/>
</dbReference>
<feature type="domain" description="CN hydrolase" evidence="2">
    <location>
        <begin position="6"/>
        <end position="293"/>
    </location>
</feature>